<dbReference type="GO" id="GO:0004519">
    <property type="term" value="F:endonuclease activity"/>
    <property type="evidence" value="ECO:0007669"/>
    <property type="project" value="UniProtKB-KW"/>
</dbReference>
<dbReference type="EMBL" id="SPKT01000017">
    <property type="protein sequence ID" value="TFH98467.1"/>
    <property type="molecule type" value="Genomic_DNA"/>
</dbReference>
<dbReference type="Proteomes" id="UP000297477">
    <property type="component" value="Unassembled WGS sequence"/>
</dbReference>
<evidence type="ECO:0000313" key="11">
    <source>
        <dbReference type="Proteomes" id="UP000297477"/>
    </source>
</evidence>
<dbReference type="NCBIfam" id="TIGR01573">
    <property type="entry name" value="cas2"/>
    <property type="match status" value="1"/>
</dbReference>
<evidence type="ECO:0000256" key="1">
    <source>
        <dbReference type="ARBA" id="ARBA00001946"/>
    </source>
</evidence>
<comment type="cofactor">
    <cofactor evidence="1 9">
        <name>Mg(2+)</name>
        <dbReference type="ChEBI" id="CHEBI:18420"/>
    </cofactor>
</comment>
<dbReference type="CDD" id="cd09725">
    <property type="entry name" value="Cas2_I_II_III"/>
    <property type="match status" value="1"/>
</dbReference>
<evidence type="ECO:0000313" key="10">
    <source>
        <dbReference type="EMBL" id="TFH98467.1"/>
    </source>
</evidence>
<comment type="caution">
    <text evidence="10">The sequence shown here is derived from an EMBL/GenBank/DDBJ whole genome shotgun (WGS) entry which is preliminary data.</text>
</comment>
<evidence type="ECO:0000256" key="6">
    <source>
        <dbReference type="ARBA" id="ARBA00022801"/>
    </source>
</evidence>
<dbReference type="HAMAP" id="MF_01471">
    <property type="entry name" value="Cas2"/>
    <property type="match status" value="1"/>
</dbReference>
<keyword evidence="6 9" id="KW-0378">Hydrolase</keyword>
<gene>
    <name evidence="9 10" type="primary">cas2</name>
    <name evidence="10" type="ORF">E4A49_08760</name>
</gene>
<dbReference type="PANTHER" id="PTHR34405:SF3">
    <property type="entry name" value="CRISPR-ASSOCIATED ENDORIBONUCLEASE CAS2 3"/>
    <property type="match status" value="1"/>
</dbReference>
<keyword evidence="4 9" id="KW-0479">Metal-binding</keyword>
<name>A0ABY2K1A4_9MICC</name>
<comment type="similarity">
    <text evidence="2 9">Belongs to the CRISPR-associated endoribonuclease Cas2 protein family.</text>
</comment>
<dbReference type="InterPro" id="IPR021127">
    <property type="entry name" value="CRISPR_associated_Cas2"/>
</dbReference>
<dbReference type="Pfam" id="PF09827">
    <property type="entry name" value="CRISPR_Cas2"/>
    <property type="match status" value="1"/>
</dbReference>
<evidence type="ECO:0000256" key="2">
    <source>
        <dbReference type="ARBA" id="ARBA00009959"/>
    </source>
</evidence>
<evidence type="ECO:0000256" key="7">
    <source>
        <dbReference type="ARBA" id="ARBA00022842"/>
    </source>
</evidence>
<evidence type="ECO:0000256" key="8">
    <source>
        <dbReference type="ARBA" id="ARBA00023118"/>
    </source>
</evidence>
<evidence type="ECO:0000256" key="4">
    <source>
        <dbReference type="ARBA" id="ARBA00022723"/>
    </source>
</evidence>
<keyword evidence="11" id="KW-1185">Reference proteome</keyword>
<keyword evidence="7 9" id="KW-0460">Magnesium</keyword>
<keyword evidence="5 9" id="KW-0255">Endonuclease</keyword>
<dbReference type="SUPFAM" id="SSF143430">
    <property type="entry name" value="TTP0101/SSO1404-like"/>
    <property type="match status" value="1"/>
</dbReference>
<protein>
    <recommendedName>
        <fullName evidence="9">CRISPR-associated endoribonuclease Cas2</fullName>
        <ecNumber evidence="9">3.1.-.-</ecNumber>
    </recommendedName>
</protein>
<comment type="subunit">
    <text evidence="9">Homodimer, forms a heterotetramer with a Cas1 homodimer.</text>
</comment>
<dbReference type="Gene3D" id="3.30.70.240">
    <property type="match status" value="1"/>
</dbReference>
<keyword evidence="8 9" id="KW-0051">Antiviral defense</keyword>
<proteinExistence type="inferred from homology"/>
<reference evidence="10 11" key="1">
    <citation type="submission" date="2019-03" db="EMBL/GenBank/DDBJ databases">
        <title>Reclassification of Micrococcus aloeverae and Micrococcus yunnanensis as later heterotypic synonyms of Micrococcus luteus.</title>
        <authorList>
            <person name="Huang C.-H."/>
        </authorList>
    </citation>
    <scope>NUCLEOTIDE SEQUENCE [LARGE SCALE GENOMIC DNA]</scope>
    <source>
        <strain evidence="10 11">BCRC 12151</strain>
    </source>
</reference>
<dbReference type="PANTHER" id="PTHR34405">
    <property type="entry name" value="CRISPR-ASSOCIATED ENDORIBONUCLEASE CAS2"/>
    <property type="match status" value="1"/>
</dbReference>
<dbReference type="EC" id="3.1.-.-" evidence="9"/>
<evidence type="ECO:0000256" key="9">
    <source>
        <dbReference type="HAMAP-Rule" id="MF_01471"/>
    </source>
</evidence>
<accession>A0ABY2K1A4</accession>
<comment type="function">
    <text evidence="9">CRISPR (clustered regularly interspaced short palindromic repeat), is an adaptive immune system that provides protection against mobile genetic elements (viruses, transposable elements and conjugative plasmids). CRISPR clusters contain sequences complementary to antecedent mobile elements and target invading nucleic acids. CRISPR clusters are transcribed and processed into CRISPR RNA (crRNA). Functions as a ssRNA-specific endoribonuclease. Involved in the integration of spacer DNA into the CRISPR cassette.</text>
</comment>
<organism evidence="10 11">
    <name type="scientific">Micrococcus lylae</name>
    <dbReference type="NCBI Taxonomy" id="1273"/>
    <lineage>
        <taxon>Bacteria</taxon>
        <taxon>Bacillati</taxon>
        <taxon>Actinomycetota</taxon>
        <taxon>Actinomycetes</taxon>
        <taxon>Micrococcales</taxon>
        <taxon>Micrococcaceae</taxon>
        <taxon>Micrococcus</taxon>
    </lineage>
</organism>
<keyword evidence="3 9" id="KW-0540">Nuclease</keyword>
<evidence type="ECO:0000256" key="5">
    <source>
        <dbReference type="ARBA" id="ARBA00022759"/>
    </source>
</evidence>
<dbReference type="InterPro" id="IPR019199">
    <property type="entry name" value="Virulence_VapD/CRISPR_Cas2"/>
</dbReference>
<sequence length="101" mass="11612">MSSRDRMRRKLIAYDIPSDRRRLWVARALEEFGDRVQYSVFVVDLLPSRFVQLTATLTDILDTKEDSILICDLGLTAALSDEQFSFLGRSRDVMEMGPVII</sequence>
<evidence type="ECO:0000256" key="3">
    <source>
        <dbReference type="ARBA" id="ARBA00022722"/>
    </source>
</evidence>
<feature type="binding site" evidence="9">
    <location>
        <position position="15"/>
    </location>
    <ligand>
        <name>Mg(2+)</name>
        <dbReference type="ChEBI" id="CHEBI:18420"/>
        <note>catalytic</note>
    </ligand>
</feature>